<evidence type="ECO:0000259" key="2">
    <source>
        <dbReference type="Pfam" id="PF04810"/>
    </source>
</evidence>
<dbReference type="AlphaFoldDB" id="A0AAW0L9U3"/>
<reference evidence="3 4" key="1">
    <citation type="journal article" date="2018" name="Sci. Data">
        <title>The draft genome sequence of cork oak.</title>
        <authorList>
            <person name="Ramos A.M."/>
            <person name="Usie A."/>
            <person name="Barbosa P."/>
            <person name="Barros P.M."/>
            <person name="Capote T."/>
            <person name="Chaves I."/>
            <person name="Simoes F."/>
            <person name="Abreu I."/>
            <person name="Carrasquinho I."/>
            <person name="Faro C."/>
            <person name="Guimaraes J.B."/>
            <person name="Mendonca D."/>
            <person name="Nobrega F."/>
            <person name="Rodrigues L."/>
            <person name="Saibo N.J.M."/>
            <person name="Varela M.C."/>
            <person name="Egas C."/>
            <person name="Matos J."/>
            <person name="Miguel C.M."/>
            <person name="Oliveira M.M."/>
            <person name="Ricardo C.P."/>
            <person name="Goncalves S."/>
        </authorList>
    </citation>
    <scope>NUCLEOTIDE SEQUENCE [LARGE SCALE GENOMIC DNA]</scope>
    <source>
        <strain evidence="4">cv. HL8</strain>
    </source>
</reference>
<proteinExistence type="predicted"/>
<dbReference type="InterPro" id="IPR036174">
    <property type="entry name" value="Znf_Sec23_Sec24_sf"/>
</dbReference>
<dbReference type="GO" id="GO:0030127">
    <property type="term" value="C:COPII vesicle coat"/>
    <property type="evidence" value="ECO:0007669"/>
    <property type="project" value="InterPro"/>
</dbReference>
<organism evidence="3 4">
    <name type="scientific">Quercus suber</name>
    <name type="common">Cork oak</name>
    <dbReference type="NCBI Taxonomy" id="58331"/>
    <lineage>
        <taxon>Eukaryota</taxon>
        <taxon>Viridiplantae</taxon>
        <taxon>Streptophyta</taxon>
        <taxon>Embryophyta</taxon>
        <taxon>Tracheophyta</taxon>
        <taxon>Spermatophyta</taxon>
        <taxon>Magnoliopsida</taxon>
        <taxon>eudicotyledons</taxon>
        <taxon>Gunneridae</taxon>
        <taxon>Pentapetalae</taxon>
        <taxon>rosids</taxon>
        <taxon>fabids</taxon>
        <taxon>Fagales</taxon>
        <taxon>Fagaceae</taxon>
        <taxon>Quercus</taxon>
    </lineage>
</organism>
<evidence type="ECO:0000313" key="3">
    <source>
        <dbReference type="EMBL" id="KAK7847496.1"/>
    </source>
</evidence>
<protein>
    <submittedName>
        <fullName evidence="3">Protein transport protein sec24-like</fullName>
    </submittedName>
</protein>
<dbReference type="GO" id="GO:0070971">
    <property type="term" value="C:endoplasmic reticulum exit site"/>
    <property type="evidence" value="ECO:0007669"/>
    <property type="project" value="TreeGrafter"/>
</dbReference>
<evidence type="ECO:0000256" key="1">
    <source>
        <dbReference type="SAM" id="SignalP"/>
    </source>
</evidence>
<keyword evidence="1" id="KW-0732">Signal</keyword>
<feature type="domain" description="Zinc finger Sec23/Sec24-type" evidence="2">
    <location>
        <begin position="23"/>
        <end position="53"/>
    </location>
</feature>
<dbReference type="Pfam" id="PF04810">
    <property type="entry name" value="zf-Sec23_Sec24"/>
    <property type="match status" value="1"/>
</dbReference>
<comment type="caution">
    <text evidence="3">The sequence shown here is derived from an EMBL/GenBank/DDBJ whole genome shotgun (WGS) entry which is preliminary data.</text>
</comment>
<dbReference type="Proteomes" id="UP000237347">
    <property type="component" value="Unassembled WGS sequence"/>
</dbReference>
<gene>
    <name evidence="3" type="ORF">CFP56_006498</name>
</gene>
<dbReference type="PANTHER" id="PTHR13803">
    <property type="entry name" value="SEC24-RELATED PROTEIN"/>
    <property type="match status" value="1"/>
</dbReference>
<feature type="signal peptide" evidence="1">
    <location>
        <begin position="1"/>
        <end position="26"/>
    </location>
</feature>
<feature type="chain" id="PRO_5043564493" evidence="1">
    <location>
        <begin position="27"/>
        <end position="70"/>
    </location>
</feature>
<dbReference type="GO" id="GO:0008270">
    <property type="term" value="F:zinc ion binding"/>
    <property type="evidence" value="ECO:0007669"/>
    <property type="project" value="InterPro"/>
</dbReference>
<keyword evidence="4" id="KW-1185">Reference proteome</keyword>
<dbReference type="PANTHER" id="PTHR13803:SF4">
    <property type="entry name" value="SECRETORY 24CD, ISOFORM C"/>
    <property type="match status" value="1"/>
</dbReference>
<dbReference type="Gene3D" id="2.30.30.380">
    <property type="entry name" value="Zn-finger domain of Sec23/24"/>
    <property type="match status" value="1"/>
</dbReference>
<accession>A0AAW0L9U3</accession>
<dbReference type="InterPro" id="IPR050550">
    <property type="entry name" value="SEC23_SEC24_subfamily"/>
</dbReference>
<dbReference type="EMBL" id="PKMF04000140">
    <property type="protein sequence ID" value="KAK7847496.1"/>
    <property type="molecule type" value="Genomic_DNA"/>
</dbReference>
<dbReference type="GO" id="GO:0090110">
    <property type="term" value="P:COPII-coated vesicle cargo loading"/>
    <property type="evidence" value="ECO:0007669"/>
    <property type="project" value="TreeGrafter"/>
</dbReference>
<evidence type="ECO:0000313" key="4">
    <source>
        <dbReference type="Proteomes" id="UP000237347"/>
    </source>
</evidence>
<dbReference type="GO" id="GO:0006886">
    <property type="term" value="P:intracellular protein transport"/>
    <property type="evidence" value="ECO:0007669"/>
    <property type="project" value="InterPro"/>
</dbReference>
<name>A0AAW0L9U3_QUESU</name>
<dbReference type="SUPFAM" id="SSF82919">
    <property type="entry name" value="Zn-finger domain of Sec23/24"/>
    <property type="match status" value="1"/>
</dbReference>
<dbReference type="InterPro" id="IPR006895">
    <property type="entry name" value="Znf_Sec23_Sec24"/>
</dbReference>
<sequence length="70" mass="8355">MRFSHIIKELLLYIVVDFGEIGPVRCSRCKAYINPFMKFIDQGRRFICNFCVTHDTMQSIFTNHHTRNMI</sequence>
<dbReference type="GO" id="GO:0000149">
    <property type="term" value="F:SNARE binding"/>
    <property type="evidence" value="ECO:0007669"/>
    <property type="project" value="TreeGrafter"/>
</dbReference>